<dbReference type="InterPro" id="IPR006426">
    <property type="entry name" value="Asn_synth_AEB"/>
</dbReference>
<dbReference type="GO" id="GO:0006529">
    <property type="term" value="P:asparagine biosynthetic process"/>
    <property type="evidence" value="ECO:0007669"/>
    <property type="project" value="UniProtKB-KW"/>
</dbReference>
<keyword evidence="14" id="KW-1185">Reference proteome</keyword>
<dbReference type="InterPro" id="IPR029055">
    <property type="entry name" value="Ntn_hydrolases_N"/>
</dbReference>
<sequence length="613" mass="71511">MCGIVGWVNFNDDIKDKIKEIERMTRRLAKRGPDEEGFYQNNNVLFGHRRLVVVDPAGGQQPMIKEHEGNRYILVYNGELYNTEELRDELKRLGYTFNSYSDTEVLLTAYIHYKEDCINHLNGIFAFAVWDENRNRLFMARDHLGVKPLFYIKQNDEIIFASEIKSILAHSKISAVIDKDGIETLFALGPSRPLGDGIFKGIKEVPPASFIIFEKGNFILKEYWKPKACKNKQTLDECVESVKNLVIDAINRQLSADVKVCTFLSGGLDSSIISYVAANFFKQKGTNLETFSIDYEENDKYFETNEYIPNYDKDYIDLMVREIGSYHRNIILSQDELVNYLDEAVLANDLPGMADIDSSLYLFCREIRKHATVALSGECADEVFGGYPWYVKSEDLNYEGFPWLKSVDIRKSILNKNLRFDLEGRIKKYYEDTISQVDYLDEDDILTRRMREMFYLNIKWFMITLLNRKDRMSMSNSLEVRVPFADYRLVEYAYNLPPEYKFCDGREKGILRRALKGILPDEIIDRKKSPYPKTHNPRYTELVCKRMMDILSNKNEPILYIIDRDFVEQTVNQGAKNINHNWFGQLMSGPQTLAYLIQVNTWLKKYNIDIDLK</sequence>
<dbReference type="InterPro" id="IPR014729">
    <property type="entry name" value="Rossmann-like_a/b/a_fold"/>
</dbReference>
<protein>
    <recommendedName>
        <fullName evidence="3">asparagine synthase (glutamine-hydrolyzing)</fullName>
        <ecNumber evidence="3">6.3.5.4</ecNumber>
    </recommendedName>
</protein>
<dbReference type="CDD" id="cd00712">
    <property type="entry name" value="AsnB"/>
    <property type="match status" value="1"/>
</dbReference>
<dbReference type="SUPFAM" id="SSF56235">
    <property type="entry name" value="N-terminal nucleophile aminohydrolases (Ntn hydrolases)"/>
    <property type="match status" value="1"/>
</dbReference>
<evidence type="ECO:0000256" key="1">
    <source>
        <dbReference type="ARBA" id="ARBA00005187"/>
    </source>
</evidence>
<dbReference type="Gene3D" id="3.40.50.620">
    <property type="entry name" value="HUPs"/>
    <property type="match status" value="1"/>
</dbReference>
<evidence type="ECO:0000256" key="4">
    <source>
        <dbReference type="ARBA" id="ARBA00022741"/>
    </source>
</evidence>
<dbReference type="CDD" id="cd01991">
    <property type="entry name" value="Asn_synthase_B_C"/>
    <property type="match status" value="1"/>
</dbReference>
<evidence type="ECO:0000313" key="13">
    <source>
        <dbReference type="EMBL" id="CDF58281.1"/>
    </source>
</evidence>
<feature type="site" description="Important for beta-aspartyl-AMP intermediate formation" evidence="11">
    <location>
        <position position="378"/>
    </location>
</feature>
<evidence type="ECO:0000313" key="14">
    <source>
        <dbReference type="Proteomes" id="UP000014923"/>
    </source>
</evidence>
<evidence type="ECO:0000256" key="6">
    <source>
        <dbReference type="ARBA" id="ARBA00022888"/>
    </source>
</evidence>
<evidence type="ECO:0000256" key="10">
    <source>
        <dbReference type="PIRSR" id="PIRSR001589-2"/>
    </source>
</evidence>
<dbReference type="HOGENOM" id="CLU_014658_3_2_9"/>
<evidence type="ECO:0000256" key="2">
    <source>
        <dbReference type="ARBA" id="ARBA00005752"/>
    </source>
</evidence>
<evidence type="ECO:0000256" key="9">
    <source>
        <dbReference type="PIRSR" id="PIRSR001589-1"/>
    </source>
</evidence>
<keyword evidence="4 10" id="KW-0547">Nucleotide-binding</keyword>
<dbReference type="InterPro" id="IPR017932">
    <property type="entry name" value="GATase_2_dom"/>
</dbReference>
<dbReference type="PANTHER" id="PTHR43284">
    <property type="entry name" value="ASPARAGINE SYNTHETASE (GLUTAMINE-HYDROLYZING)"/>
    <property type="match status" value="1"/>
</dbReference>
<dbReference type="InterPro" id="IPR033738">
    <property type="entry name" value="AsnB_N"/>
</dbReference>
<dbReference type="InterPro" id="IPR001962">
    <property type="entry name" value="Asn_synthase"/>
</dbReference>
<dbReference type="GO" id="GO:0005829">
    <property type="term" value="C:cytosol"/>
    <property type="evidence" value="ECO:0007669"/>
    <property type="project" value="TreeGrafter"/>
</dbReference>
<dbReference type="AlphaFoldDB" id="R7RSB4"/>
<dbReference type="PIRSF" id="PIRSF001589">
    <property type="entry name" value="Asn_synthetase_glu-h"/>
    <property type="match status" value="1"/>
</dbReference>
<keyword evidence="13" id="KW-0436">Ligase</keyword>
<feature type="active site" description="For GATase activity" evidence="9">
    <location>
        <position position="2"/>
    </location>
</feature>
<evidence type="ECO:0000256" key="5">
    <source>
        <dbReference type="ARBA" id="ARBA00022840"/>
    </source>
</evidence>
<dbReference type="eggNOG" id="COG0367">
    <property type="taxonomic scope" value="Bacteria"/>
</dbReference>
<evidence type="ECO:0000256" key="7">
    <source>
        <dbReference type="ARBA" id="ARBA00022962"/>
    </source>
</evidence>
<keyword evidence="7 9" id="KW-0315">Glutamine amidotransferase</keyword>
<organism evidence="13 14">
    <name type="scientific">Thermobrachium celere DSM 8682</name>
    <dbReference type="NCBI Taxonomy" id="941824"/>
    <lineage>
        <taxon>Bacteria</taxon>
        <taxon>Bacillati</taxon>
        <taxon>Bacillota</taxon>
        <taxon>Clostridia</taxon>
        <taxon>Eubacteriales</taxon>
        <taxon>Clostridiaceae</taxon>
        <taxon>Thermobrachium</taxon>
    </lineage>
</organism>
<dbReference type="EC" id="6.3.5.4" evidence="3"/>
<dbReference type="GO" id="GO:0004066">
    <property type="term" value="F:asparagine synthase (glutamine-hydrolyzing) activity"/>
    <property type="evidence" value="ECO:0007669"/>
    <property type="project" value="UniProtKB-EC"/>
</dbReference>
<dbReference type="Proteomes" id="UP000014923">
    <property type="component" value="Unassembled WGS sequence"/>
</dbReference>
<keyword evidence="6 9" id="KW-0061">Asparagine biosynthesis</keyword>
<evidence type="ECO:0000259" key="12">
    <source>
        <dbReference type="PROSITE" id="PS51278"/>
    </source>
</evidence>
<proteinExistence type="inferred from homology"/>
<dbReference type="OrthoDB" id="9763290at2"/>
<dbReference type="Pfam" id="PF13537">
    <property type="entry name" value="GATase_7"/>
    <property type="match status" value="1"/>
</dbReference>
<comment type="catalytic activity">
    <reaction evidence="8">
        <text>L-aspartate + L-glutamine + ATP + H2O = L-asparagine + L-glutamate + AMP + diphosphate + H(+)</text>
        <dbReference type="Rhea" id="RHEA:12228"/>
        <dbReference type="ChEBI" id="CHEBI:15377"/>
        <dbReference type="ChEBI" id="CHEBI:15378"/>
        <dbReference type="ChEBI" id="CHEBI:29985"/>
        <dbReference type="ChEBI" id="CHEBI:29991"/>
        <dbReference type="ChEBI" id="CHEBI:30616"/>
        <dbReference type="ChEBI" id="CHEBI:33019"/>
        <dbReference type="ChEBI" id="CHEBI:58048"/>
        <dbReference type="ChEBI" id="CHEBI:58359"/>
        <dbReference type="ChEBI" id="CHEBI:456215"/>
        <dbReference type="EC" id="6.3.5.4"/>
    </reaction>
</comment>
<comment type="caution">
    <text evidence="13">The sequence shown here is derived from an EMBL/GenBank/DDBJ whole genome shotgun (WGS) entry which is preliminary data.</text>
</comment>
<feature type="binding site" evidence="10">
    <location>
        <position position="293"/>
    </location>
    <ligand>
        <name>ATP</name>
        <dbReference type="ChEBI" id="CHEBI:30616"/>
    </ligand>
</feature>
<evidence type="ECO:0000256" key="11">
    <source>
        <dbReference type="PIRSR" id="PIRSR001589-3"/>
    </source>
</evidence>
<feature type="binding site" evidence="10">
    <location>
        <begin position="376"/>
        <end position="377"/>
    </location>
    <ligand>
        <name>ATP</name>
        <dbReference type="ChEBI" id="CHEBI:30616"/>
    </ligand>
</feature>
<evidence type="ECO:0000256" key="8">
    <source>
        <dbReference type="ARBA" id="ARBA00048741"/>
    </source>
</evidence>
<dbReference type="SUPFAM" id="SSF52402">
    <property type="entry name" value="Adenine nucleotide alpha hydrolases-like"/>
    <property type="match status" value="1"/>
</dbReference>
<evidence type="ECO:0000256" key="3">
    <source>
        <dbReference type="ARBA" id="ARBA00012737"/>
    </source>
</evidence>
<name>R7RSB4_9CLOT</name>
<dbReference type="GO" id="GO:0005524">
    <property type="term" value="F:ATP binding"/>
    <property type="evidence" value="ECO:0007669"/>
    <property type="project" value="UniProtKB-KW"/>
</dbReference>
<comment type="pathway">
    <text evidence="1">Amino-acid biosynthesis; L-asparagine biosynthesis; L-asparagine from L-aspartate (L-Gln route): step 1/1.</text>
</comment>
<feature type="domain" description="Glutamine amidotransferase type-2" evidence="12">
    <location>
        <begin position="2"/>
        <end position="216"/>
    </location>
</feature>
<reference evidence="13" key="1">
    <citation type="submission" date="2013-03" db="EMBL/GenBank/DDBJ databases">
        <title>Draft genome sequence of the hydrogen-ethanol-producing anaerobic alkalithermophilic Caloramator celere.</title>
        <authorList>
            <person name="Ciranna A."/>
            <person name="Larjo A."/>
            <person name="Kivisto A."/>
            <person name="Santala V."/>
            <person name="Roos C."/>
            <person name="Karp M."/>
        </authorList>
    </citation>
    <scope>NUCLEOTIDE SEQUENCE [LARGE SCALE GENOMIC DNA]</scope>
    <source>
        <strain evidence="13">DSM 8682</strain>
    </source>
</reference>
<dbReference type="Gene3D" id="3.60.20.10">
    <property type="entry name" value="Glutamine Phosphoribosylpyrophosphate, subunit 1, domain 1"/>
    <property type="match status" value="1"/>
</dbReference>
<dbReference type="RefSeq" id="WP_018662217.1">
    <property type="nucleotide sequence ID" value="NZ_HF952018.1"/>
</dbReference>
<dbReference type="PROSITE" id="PS51278">
    <property type="entry name" value="GATASE_TYPE_2"/>
    <property type="match status" value="1"/>
</dbReference>
<keyword evidence="5 10" id="KW-0067">ATP-binding</keyword>
<dbReference type="InterPro" id="IPR051786">
    <property type="entry name" value="ASN_synthetase/amidase"/>
</dbReference>
<dbReference type="PANTHER" id="PTHR43284:SF1">
    <property type="entry name" value="ASPARAGINE SYNTHETASE"/>
    <property type="match status" value="1"/>
</dbReference>
<dbReference type="NCBIfam" id="TIGR01536">
    <property type="entry name" value="asn_synth_AEB"/>
    <property type="match status" value="1"/>
</dbReference>
<dbReference type="EMBL" id="CAVN010000095">
    <property type="protein sequence ID" value="CDF58281.1"/>
    <property type="molecule type" value="Genomic_DNA"/>
</dbReference>
<accession>R7RSB4</accession>
<gene>
    <name evidence="13" type="ORF">TCEL_00327</name>
</gene>
<comment type="similarity">
    <text evidence="2">Belongs to the asparagine synthetase family.</text>
</comment>
<keyword evidence="9" id="KW-0028">Amino-acid biosynthesis</keyword>
<feature type="binding site" evidence="10">
    <location>
        <position position="102"/>
    </location>
    <ligand>
        <name>L-glutamine</name>
        <dbReference type="ChEBI" id="CHEBI:58359"/>
    </ligand>
</feature>
<dbReference type="Pfam" id="PF00733">
    <property type="entry name" value="Asn_synthase"/>
    <property type="match status" value="1"/>
</dbReference>